<dbReference type="RefSeq" id="WP_008678772.1">
    <property type="nucleotide sequence ID" value="NZ_ANOH01000189.1"/>
</dbReference>
<dbReference type="InterPro" id="IPR017896">
    <property type="entry name" value="4Fe4S_Fe-S-bd"/>
</dbReference>
<dbReference type="InterPro" id="IPR017900">
    <property type="entry name" value="4Fe4S_Fe_S_CS"/>
</dbReference>
<dbReference type="SUPFAM" id="SSF54862">
    <property type="entry name" value="4Fe-4S ferredoxins"/>
    <property type="match status" value="2"/>
</dbReference>
<dbReference type="InterPro" id="IPR018490">
    <property type="entry name" value="cNMP-bd_dom_sf"/>
</dbReference>
<dbReference type="PATRIC" id="fig|1263870.3.peg.2858"/>
<keyword evidence="9" id="KW-1185">Reference proteome</keyword>
<dbReference type="FunFam" id="3.30.70.20:FF:000035">
    <property type="entry name" value="Iron hydrogenase 1"/>
    <property type="match status" value="1"/>
</dbReference>
<proteinExistence type="predicted"/>
<dbReference type="OrthoDB" id="9810688at2"/>
<organism evidence="8 9">
    <name type="scientific">Rhodopirellula sallentina SM41</name>
    <dbReference type="NCBI Taxonomy" id="1263870"/>
    <lineage>
        <taxon>Bacteria</taxon>
        <taxon>Pseudomonadati</taxon>
        <taxon>Planctomycetota</taxon>
        <taxon>Planctomycetia</taxon>
        <taxon>Pirellulales</taxon>
        <taxon>Pirellulaceae</taxon>
        <taxon>Rhodopirellula</taxon>
    </lineage>
</organism>
<dbReference type="SUPFAM" id="SSF54292">
    <property type="entry name" value="2Fe-2S ferredoxin-like"/>
    <property type="match status" value="1"/>
</dbReference>
<dbReference type="PANTHER" id="PTHR42859:SF17">
    <property type="entry name" value="ELECTRON TRANSPORT PROTEIN HYDN-RELATED"/>
    <property type="match status" value="1"/>
</dbReference>
<dbReference type="AlphaFoldDB" id="M5U321"/>
<keyword evidence="3" id="KW-0677">Repeat</keyword>
<feature type="domain" description="4Fe-4S ferredoxin-type" evidence="7">
    <location>
        <begin position="750"/>
        <end position="780"/>
    </location>
</feature>
<dbReference type="Pfam" id="PF00027">
    <property type="entry name" value="cNMP_binding"/>
    <property type="match status" value="1"/>
</dbReference>
<evidence type="ECO:0000256" key="1">
    <source>
        <dbReference type="ARBA" id="ARBA00022485"/>
    </source>
</evidence>
<feature type="domain" description="Cyclic nucleotide-binding" evidence="6">
    <location>
        <begin position="516"/>
        <end position="637"/>
    </location>
</feature>
<feature type="domain" description="4Fe-4S ferredoxin-type" evidence="7">
    <location>
        <begin position="242"/>
        <end position="269"/>
    </location>
</feature>
<feature type="domain" description="Cyclic nucleotide-binding" evidence="6">
    <location>
        <begin position="347"/>
        <end position="488"/>
    </location>
</feature>
<evidence type="ECO:0000256" key="5">
    <source>
        <dbReference type="ARBA" id="ARBA00023014"/>
    </source>
</evidence>
<dbReference type="Pfam" id="PF00037">
    <property type="entry name" value="Fer4"/>
    <property type="match status" value="1"/>
</dbReference>
<name>M5U321_9BACT</name>
<evidence type="ECO:0000259" key="6">
    <source>
        <dbReference type="PROSITE" id="PS50042"/>
    </source>
</evidence>
<dbReference type="PROSITE" id="PS51379">
    <property type="entry name" value="4FE4S_FER_2"/>
    <property type="match status" value="4"/>
</dbReference>
<dbReference type="PANTHER" id="PTHR42859">
    <property type="entry name" value="OXIDOREDUCTASE"/>
    <property type="match status" value="1"/>
</dbReference>
<dbReference type="PROSITE" id="PS50042">
    <property type="entry name" value="CNMP_BINDING_3"/>
    <property type="match status" value="2"/>
</dbReference>
<keyword evidence="5" id="KW-0411">Iron-sulfur</keyword>
<keyword evidence="4" id="KW-0408">Iron</keyword>
<evidence type="ECO:0000256" key="3">
    <source>
        <dbReference type="ARBA" id="ARBA00022737"/>
    </source>
</evidence>
<dbReference type="Gene3D" id="3.30.70.20">
    <property type="match status" value="3"/>
</dbReference>
<dbReference type="PROSITE" id="PS00198">
    <property type="entry name" value="4FE4S_FER_1"/>
    <property type="match status" value="2"/>
</dbReference>
<accession>M5U321</accession>
<dbReference type="GO" id="GO:0051539">
    <property type="term" value="F:4 iron, 4 sulfur cluster binding"/>
    <property type="evidence" value="ECO:0007669"/>
    <property type="project" value="UniProtKB-KW"/>
</dbReference>
<comment type="caution">
    <text evidence="8">The sequence shown here is derived from an EMBL/GenBank/DDBJ whole genome shotgun (WGS) entry which is preliminary data.</text>
</comment>
<dbReference type="GO" id="GO:0046872">
    <property type="term" value="F:metal ion binding"/>
    <property type="evidence" value="ECO:0007669"/>
    <property type="project" value="UniProtKB-KW"/>
</dbReference>
<keyword evidence="1" id="KW-0004">4Fe-4S</keyword>
<evidence type="ECO:0000256" key="2">
    <source>
        <dbReference type="ARBA" id="ARBA00022723"/>
    </source>
</evidence>
<evidence type="ECO:0000259" key="7">
    <source>
        <dbReference type="PROSITE" id="PS51379"/>
    </source>
</evidence>
<dbReference type="Pfam" id="PF13510">
    <property type="entry name" value="Fer2_4"/>
    <property type="match status" value="1"/>
</dbReference>
<dbReference type="SMART" id="SM00100">
    <property type="entry name" value="cNMP"/>
    <property type="match status" value="2"/>
</dbReference>
<dbReference type="Pfam" id="PF12800">
    <property type="entry name" value="Fer4_4"/>
    <property type="match status" value="1"/>
</dbReference>
<dbReference type="Gene3D" id="3.10.20.740">
    <property type="match status" value="1"/>
</dbReference>
<dbReference type="SUPFAM" id="SSF51206">
    <property type="entry name" value="cAMP-binding domain-like"/>
    <property type="match status" value="2"/>
</dbReference>
<dbReference type="Pfam" id="PF12838">
    <property type="entry name" value="Fer4_7"/>
    <property type="match status" value="1"/>
</dbReference>
<dbReference type="Proteomes" id="UP000011885">
    <property type="component" value="Unassembled WGS sequence"/>
</dbReference>
<dbReference type="Gene3D" id="2.60.120.10">
    <property type="entry name" value="Jelly Rolls"/>
    <property type="match status" value="2"/>
</dbReference>
<dbReference type="CDD" id="cd00038">
    <property type="entry name" value="CAP_ED"/>
    <property type="match status" value="2"/>
</dbReference>
<dbReference type="EMBL" id="ANOH01000189">
    <property type="protein sequence ID" value="EMI55857.1"/>
    <property type="molecule type" value="Genomic_DNA"/>
</dbReference>
<feature type="domain" description="4Fe-4S ferredoxin-type" evidence="7">
    <location>
        <begin position="683"/>
        <end position="715"/>
    </location>
</feature>
<evidence type="ECO:0000313" key="8">
    <source>
        <dbReference type="EMBL" id="EMI55857.1"/>
    </source>
</evidence>
<dbReference type="InterPro" id="IPR014710">
    <property type="entry name" value="RmlC-like_jellyroll"/>
</dbReference>
<dbReference type="InterPro" id="IPR000595">
    <property type="entry name" value="cNMP-bd_dom"/>
</dbReference>
<dbReference type="InterPro" id="IPR036010">
    <property type="entry name" value="2Fe-2S_ferredoxin-like_sf"/>
</dbReference>
<evidence type="ECO:0000313" key="9">
    <source>
        <dbReference type="Proteomes" id="UP000011885"/>
    </source>
</evidence>
<keyword evidence="2" id="KW-0479">Metal-binding</keyword>
<gene>
    <name evidence="8" type="ORF">RSSM_02689</name>
</gene>
<protein>
    <submittedName>
        <fullName evidence="8">Cyclic nucleotide-binding domain (cNMP-BD) protein</fullName>
    </submittedName>
</protein>
<dbReference type="InterPro" id="IPR050294">
    <property type="entry name" value="RnfB_subfamily"/>
</dbReference>
<dbReference type="CDD" id="cd16367">
    <property type="entry name" value="DMSOR_beta_like"/>
    <property type="match status" value="1"/>
</dbReference>
<sequence length="850" mass="93758">MTSPDSPKPNPFSSSNLNLSMALPSILGEEPRIDDEALFARDFDGHLVRVEKVTAAELDQTVTLTIDGTDVTVPLAVPKRDSQGKVLRDNDGTPIPRPTTIYDATSEAFVNQPGQVHPIPTLCHREHLPPVGVCRVCMVEVTEMTRRGTRSKLVPSCVQRVTDGMIVNTVSSDKDPDAAERVRRAASTVVELLMADHAPKTASAENSAPTNNELVEVANRLGVQSSRFQPRETSRGQDLSSQMIAVNHDECILCGRCSRGCSGIKLNDVIGRSGKGYETKIAFDLDDPMGQSSCVSCGECAVSCPTGALQFQPAFIQNQVRRVKDELAEDGNQGEIVTADELIKYELFSGIPYKFLQFNGAAVVRRTLQPGERLCTEGEYGSTAFVILRGEFEVFLSSARGAVRNRRADGIWGWLGGLKTVVESVGGKAHLSDLSGVAIGENQRIFVSAEDVILGEMTCLNRYPRSATVVAVEPAEVLEIKRNILYMLQRNETSREILDHVYRKRALQNQLMSLPILESLEDRDKERVANALRDRVDLISVDPGQVIFRQGDPADNYYITRLGFVKITQEFQGDERVLNYLAPGNAFGEIGLLGDLGKIFADELDYDIQPGTRTATCTALDHVELIRIRGKHFRGLVRQFPSIRATMIKTVGDLLKRDTQSRQQLQEVQAEDFLEQGLYLAQSLLVLDLERCTRCDECTKACADTHGGVTRLIRDGLRFDKFLVASSCRSCMDPYCLVGCPVDAIHRNGDSLEIAIEDYCIGCGLCADNCPYGNINMHGFPKQEVDEKGRLRTVYQTKRDGSRKPIVQQRATTCDLCTSIDGTPSCVYACPHDAAFRMTGPDLYKITSKK</sequence>
<evidence type="ECO:0000256" key="4">
    <source>
        <dbReference type="ARBA" id="ARBA00023004"/>
    </source>
</evidence>
<feature type="domain" description="4Fe-4S ferredoxin-type" evidence="7">
    <location>
        <begin position="285"/>
        <end position="314"/>
    </location>
</feature>
<reference evidence="8 9" key="1">
    <citation type="journal article" date="2013" name="Mar. Genomics">
        <title>Expression of sulfatases in Rhodopirellula baltica and the diversity of sulfatases in the genus Rhodopirellula.</title>
        <authorList>
            <person name="Wegner C.E."/>
            <person name="Richter-Heitmann T."/>
            <person name="Klindworth A."/>
            <person name="Klockow C."/>
            <person name="Richter M."/>
            <person name="Achstetter T."/>
            <person name="Glockner F.O."/>
            <person name="Harder J."/>
        </authorList>
    </citation>
    <scope>NUCLEOTIDE SEQUENCE [LARGE SCALE GENOMIC DNA]</scope>
    <source>
        <strain evidence="8 9">SM41</strain>
    </source>
</reference>